<gene>
    <name evidence="2" type="ORF">GCM10011340_24730</name>
</gene>
<feature type="compositionally biased region" description="Basic and acidic residues" evidence="1">
    <location>
        <begin position="1"/>
        <end position="12"/>
    </location>
</feature>
<accession>A0ABQ3I6A8</accession>
<dbReference type="RefSeq" id="WP_189630566.1">
    <property type="nucleotide sequence ID" value="NZ_BNAG01000003.1"/>
</dbReference>
<comment type="caution">
    <text evidence="2">The sequence shown here is derived from an EMBL/GenBank/DDBJ whole genome shotgun (WGS) entry which is preliminary data.</text>
</comment>
<proteinExistence type="predicted"/>
<feature type="compositionally biased region" description="Polar residues" evidence="1">
    <location>
        <begin position="13"/>
        <end position="31"/>
    </location>
</feature>
<feature type="region of interest" description="Disordered" evidence="1">
    <location>
        <begin position="1"/>
        <end position="68"/>
    </location>
</feature>
<evidence type="ECO:0000256" key="1">
    <source>
        <dbReference type="SAM" id="MobiDB-lite"/>
    </source>
</evidence>
<keyword evidence="3" id="KW-1185">Reference proteome</keyword>
<dbReference type="EMBL" id="BNAG01000003">
    <property type="protein sequence ID" value="GHE68084.1"/>
    <property type="molecule type" value="Genomic_DNA"/>
</dbReference>
<name>A0ABQ3I6A8_9BACT</name>
<protein>
    <submittedName>
        <fullName evidence="2">Uncharacterized protein</fullName>
    </submittedName>
</protein>
<sequence>MKQHLNKEKATESRSAANRVSTNSQPIQTKSIPGGVIQLGKKKNAIKRAKDQKGGVKHHIRPEYQDENEKQMELIASGIDRKEAKRMAKAALK</sequence>
<organism evidence="2 3">
    <name type="scientific">Roseivirga thermotolerans</name>
    <dbReference type="NCBI Taxonomy" id="1758176"/>
    <lineage>
        <taxon>Bacteria</taxon>
        <taxon>Pseudomonadati</taxon>
        <taxon>Bacteroidota</taxon>
        <taxon>Cytophagia</taxon>
        <taxon>Cytophagales</taxon>
        <taxon>Roseivirgaceae</taxon>
        <taxon>Roseivirga</taxon>
    </lineage>
</organism>
<evidence type="ECO:0000313" key="2">
    <source>
        <dbReference type="EMBL" id="GHE68084.1"/>
    </source>
</evidence>
<reference evidence="3" key="1">
    <citation type="journal article" date="2019" name="Int. J. Syst. Evol. Microbiol.">
        <title>The Global Catalogue of Microorganisms (GCM) 10K type strain sequencing project: providing services to taxonomists for standard genome sequencing and annotation.</title>
        <authorList>
            <consortium name="The Broad Institute Genomics Platform"/>
            <consortium name="The Broad Institute Genome Sequencing Center for Infectious Disease"/>
            <person name="Wu L."/>
            <person name="Ma J."/>
        </authorList>
    </citation>
    <scope>NUCLEOTIDE SEQUENCE [LARGE SCALE GENOMIC DNA]</scope>
    <source>
        <strain evidence="3">CGMCC 1.15111</strain>
    </source>
</reference>
<dbReference type="Proteomes" id="UP000658258">
    <property type="component" value="Unassembled WGS sequence"/>
</dbReference>
<evidence type="ECO:0000313" key="3">
    <source>
        <dbReference type="Proteomes" id="UP000658258"/>
    </source>
</evidence>